<feature type="compositionally biased region" description="Pro residues" evidence="1">
    <location>
        <begin position="84"/>
        <end position="101"/>
    </location>
</feature>
<feature type="compositionally biased region" description="Polar residues" evidence="1">
    <location>
        <begin position="112"/>
        <end position="130"/>
    </location>
</feature>
<evidence type="ECO:0000313" key="3">
    <source>
        <dbReference type="EMBL" id="THH10067.1"/>
    </source>
</evidence>
<proteinExistence type="predicted"/>
<sequence>MIPSSDIDTDAQPAVKNIRSRFEQLALDKAPSPLHSPNGHQDLLTADGYGSRPRAVSNPKEQPNPFRHVRSSSSSDLKGASKKAPPPPPPPRGMKPAPSPSASPLLRPVQAQVLTSGYTSDVSMSSQSSLKRLADRRPPPIPAINLDGDGKEVAPAGGVATLVNMFAVRAQVPKPCDLTSVSVASNHAPPAVPPRPLKSPSPHHPPPSPRASPIRLPQNPLVEISPFSDEESDSETVSAQAPSSNGTIYYQKHTHPRQESISSIDSSDALSSSSSLVSDQNSNTKDVFTTPPRPIPPRPPPRKGMTLLNPVSVVEPPVPLIDINTPPPLPNRRPTIATERPTQGIEHVPSPILERKPLGNHKLPPPPVRIIALGDKLPPARRMVSESSDESEEEDPKSKLADSMPDTSHSYRRPPTIAVHQCTGSDIHIMGKGATAVAGHVVVVASAHHVKVFDLSVSESPMFNFDGKDVGLTKELKVTSMEWRAAVANADRGMFIWLGTKDGHLFELDVKSGTLVGLKLAAHAHPVTHILRYGSSMVTLDDNGKVLVFTAESGEDPRLAYGQPRVVRIADQQQFVRIFDGKLWTSAKEPSTAGASRAPIVRVYDIFTAGSQGRSLLPTEHIGAVLTGTVIPSLPEKVYLGHEGGHVSIWSIATPDGVPVCIEVIKVSASDIVCLEGVNDRLWAGGRNGVLAAYDVVPRPWIMTNSWDAHGGTPVLEIKVDPYSIDLLGRLCVVSTGRDEKLKFWDGLLGTDWIDNSLLKREKEFSTFRNLNVLIVSWNVDASKPDALMGSPDNLNFLSDVLKALDSPDIISFGWQEVIDLESRKMAAKSVLMGKKKGADSGISEKVSSSYKRWHDRLVLAVRLAMPPDTPYTVIHTENLVGLFSCIFVKQKERVSLRHVAVATVKRGMGGRYGNKGGIVARMVIDDSSICFINCHLAAGQAHVRQRNGDVAAMLEEKSVLPSTEFFEESLSYVGGGDGSMVLDHEIVFVNGDMNYRIDQRRDVVAAAVKANNYLGLLVHDQLMKEMKFNPGFRFRSFTEGPIIFPPTYKYDPRTSEYDSSEKRRIPAWCDRVLWRARDPSRVQQLHYRRYEADISDHRPVSAGFRMTVKSVKHDARAGVKAEVEAVWHEHERRLLAAVRTFYVQQMII</sequence>
<dbReference type="InterPro" id="IPR036691">
    <property type="entry name" value="Endo/exonu/phosph_ase_sf"/>
</dbReference>
<feature type="region of interest" description="Disordered" evidence="1">
    <location>
        <begin position="375"/>
        <end position="413"/>
    </location>
</feature>
<evidence type="ECO:0000313" key="4">
    <source>
        <dbReference type="Proteomes" id="UP000310158"/>
    </source>
</evidence>
<dbReference type="InterPro" id="IPR000300">
    <property type="entry name" value="IPPc"/>
</dbReference>
<dbReference type="SUPFAM" id="SSF50978">
    <property type="entry name" value="WD40 repeat-like"/>
    <property type="match status" value="1"/>
</dbReference>
<dbReference type="PANTHER" id="PTHR11200">
    <property type="entry name" value="INOSITOL 5-PHOSPHATASE"/>
    <property type="match status" value="1"/>
</dbReference>
<accession>A0A4S4LEI4</accession>
<gene>
    <name evidence="3" type="ORF">EW146_g8482</name>
</gene>
<feature type="region of interest" description="Disordered" evidence="1">
    <location>
        <begin position="22"/>
        <end position="153"/>
    </location>
</feature>
<comment type="caution">
    <text evidence="3">The sequence shown here is derived from an EMBL/GenBank/DDBJ whole genome shotgun (WGS) entry which is preliminary data.</text>
</comment>
<evidence type="ECO:0000256" key="1">
    <source>
        <dbReference type="SAM" id="MobiDB-lite"/>
    </source>
</evidence>
<dbReference type="SUPFAM" id="SSF56219">
    <property type="entry name" value="DNase I-like"/>
    <property type="match status" value="1"/>
</dbReference>
<feature type="region of interest" description="Disordered" evidence="1">
    <location>
        <begin position="180"/>
        <end position="339"/>
    </location>
</feature>
<dbReference type="PANTHER" id="PTHR11200:SF240">
    <property type="entry name" value="INOSITOL POLYPHOSPHATE 5-PHOSPHATASE C9G1.10C-RELATED"/>
    <property type="match status" value="1"/>
</dbReference>
<dbReference type="InterPro" id="IPR046985">
    <property type="entry name" value="IP5"/>
</dbReference>
<dbReference type="AlphaFoldDB" id="A0A4S4LEI4"/>
<dbReference type="GO" id="GO:0046856">
    <property type="term" value="P:phosphatidylinositol dephosphorylation"/>
    <property type="evidence" value="ECO:0007669"/>
    <property type="project" value="InterPro"/>
</dbReference>
<dbReference type="InterPro" id="IPR036322">
    <property type="entry name" value="WD40_repeat_dom_sf"/>
</dbReference>
<dbReference type="Gene3D" id="2.130.10.10">
    <property type="entry name" value="YVTN repeat-like/Quinoprotein amine dehydrogenase"/>
    <property type="match status" value="1"/>
</dbReference>
<feature type="domain" description="Inositol polyphosphate-related phosphatase" evidence="2">
    <location>
        <begin position="769"/>
        <end position="1113"/>
    </location>
</feature>
<protein>
    <recommendedName>
        <fullName evidence="2">Inositol polyphosphate-related phosphatase domain-containing protein</fullName>
    </recommendedName>
</protein>
<feature type="compositionally biased region" description="Polar residues" evidence="1">
    <location>
        <begin position="235"/>
        <end position="248"/>
    </location>
</feature>
<keyword evidence="4" id="KW-1185">Reference proteome</keyword>
<feature type="compositionally biased region" description="Low complexity" evidence="1">
    <location>
        <begin position="260"/>
        <end position="279"/>
    </location>
</feature>
<feature type="compositionally biased region" description="Pro residues" evidence="1">
    <location>
        <begin position="190"/>
        <end position="210"/>
    </location>
</feature>
<dbReference type="EMBL" id="SGPL01000593">
    <property type="protein sequence ID" value="THH10067.1"/>
    <property type="molecule type" value="Genomic_DNA"/>
</dbReference>
<dbReference type="Proteomes" id="UP000310158">
    <property type="component" value="Unassembled WGS sequence"/>
</dbReference>
<dbReference type="GO" id="GO:0004439">
    <property type="term" value="F:phosphatidylinositol-4,5-bisphosphate 5-phosphatase activity"/>
    <property type="evidence" value="ECO:0007669"/>
    <property type="project" value="TreeGrafter"/>
</dbReference>
<reference evidence="3 4" key="1">
    <citation type="submission" date="2019-02" db="EMBL/GenBank/DDBJ databases">
        <title>Genome sequencing of the rare red list fungi Bondarzewia mesenterica.</title>
        <authorList>
            <person name="Buettner E."/>
            <person name="Kellner H."/>
        </authorList>
    </citation>
    <scope>NUCLEOTIDE SEQUENCE [LARGE SCALE GENOMIC DNA]</scope>
    <source>
        <strain evidence="3 4">DSM 108281</strain>
    </source>
</reference>
<dbReference type="OrthoDB" id="2248459at2759"/>
<dbReference type="SMART" id="SM00128">
    <property type="entry name" value="IPPc"/>
    <property type="match status" value="1"/>
</dbReference>
<organism evidence="3 4">
    <name type="scientific">Bondarzewia mesenterica</name>
    <dbReference type="NCBI Taxonomy" id="1095465"/>
    <lineage>
        <taxon>Eukaryota</taxon>
        <taxon>Fungi</taxon>
        <taxon>Dikarya</taxon>
        <taxon>Basidiomycota</taxon>
        <taxon>Agaricomycotina</taxon>
        <taxon>Agaricomycetes</taxon>
        <taxon>Russulales</taxon>
        <taxon>Bondarzewiaceae</taxon>
        <taxon>Bondarzewia</taxon>
    </lineage>
</organism>
<dbReference type="Pfam" id="PF22669">
    <property type="entry name" value="Exo_endo_phos2"/>
    <property type="match status" value="1"/>
</dbReference>
<name>A0A4S4LEI4_9AGAM</name>
<dbReference type="Gene3D" id="3.60.10.10">
    <property type="entry name" value="Endonuclease/exonuclease/phosphatase"/>
    <property type="match status" value="1"/>
</dbReference>
<evidence type="ECO:0000259" key="2">
    <source>
        <dbReference type="SMART" id="SM00128"/>
    </source>
</evidence>
<dbReference type="InterPro" id="IPR015943">
    <property type="entry name" value="WD40/YVTN_repeat-like_dom_sf"/>
</dbReference>